<organism evidence="9">
    <name type="scientific">freshwater metagenome</name>
    <dbReference type="NCBI Taxonomy" id="449393"/>
    <lineage>
        <taxon>unclassified sequences</taxon>
        <taxon>metagenomes</taxon>
        <taxon>ecological metagenomes</taxon>
    </lineage>
</organism>
<accession>A0A6J6N3Y3</accession>
<dbReference type="NCBIfam" id="TIGR02937">
    <property type="entry name" value="sigma70-ECF"/>
    <property type="match status" value="1"/>
</dbReference>
<dbReference type="CDD" id="cd06171">
    <property type="entry name" value="Sigma70_r4"/>
    <property type="match status" value="1"/>
</dbReference>
<evidence type="ECO:0000256" key="2">
    <source>
        <dbReference type="ARBA" id="ARBA00023015"/>
    </source>
</evidence>
<keyword evidence="3" id="KW-0731">Sigma factor</keyword>
<dbReference type="InterPro" id="IPR036388">
    <property type="entry name" value="WH-like_DNA-bd_sf"/>
</dbReference>
<evidence type="ECO:0000256" key="4">
    <source>
        <dbReference type="ARBA" id="ARBA00023125"/>
    </source>
</evidence>
<proteinExistence type="inferred from homology"/>
<dbReference type="GO" id="GO:0003677">
    <property type="term" value="F:DNA binding"/>
    <property type="evidence" value="ECO:0007669"/>
    <property type="project" value="UniProtKB-KW"/>
</dbReference>
<gene>
    <name evidence="9" type="ORF">UFOPK2366_00232</name>
</gene>
<evidence type="ECO:0000313" key="9">
    <source>
        <dbReference type="EMBL" id="CAB4681330.1"/>
    </source>
</evidence>
<dbReference type="EMBL" id="CAEZXM010000026">
    <property type="protein sequence ID" value="CAB4681330.1"/>
    <property type="molecule type" value="Genomic_DNA"/>
</dbReference>
<dbReference type="InterPro" id="IPR039425">
    <property type="entry name" value="RNA_pol_sigma-70-like"/>
</dbReference>
<dbReference type="InterPro" id="IPR007627">
    <property type="entry name" value="RNA_pol_sigma70_r2"/>
</dbReference>
<reference evidence="9" key="1">
    <citation type="submission" date="2020-05" db="EMBL/GenBank/DDBJ databases">
        <authorList>
            <person name="Chiriac C."/>
            <person name="Salcher M."/>
            <person name="Ghai R."/>
            <person name="Kavagutti S V."/>
        </authorList>
    </citation>
    <scope>NUCLEOTIDE SEQUENCE</scope>
</reference>
<dbReference type="InterPro" id="IPR014284">
    <property type="entry name" value="RNA_pol_sigma-70_dom"/>
</dbReference>
<dbReference type="Gene3D" id="1.10.1740.10">
    <property type="match status" value="1"/>
</dbReference>
<comment type="similarity">
    <text evidence="1">Belongs to the sigma-70 factor family. ECF subfamily.</text>
</comment>
<evidence type="ECO:0000256" key="5">
    <source>
        <dbReference type="ARBA" id="ARBA00023163"/>
    </source>
</evidence>
<dbReference type="Pfam" id="PF08281">
    <property type="entry name" value="Sigma70_r4_2"/>
    <property type="match status" value="1"/>
</dbReference>
<dbReference type="GO" id="GO:0006352">
    <property type="term" value="P:DNA-templated transcription initiation"/>
    <property type="evidence" value="ECO:0007669"/>
    <property type="project" value="InterPro"/>
</dbReference>
<evidence type="ECO:0000256" key="3">
    <source>
        <dbReference type="ARBA" id="ARBA00023082"/>
    </source>
</evidence>
<dbReference type="Gene3D" id="1.10.10.10">
    <property type="entry name" value="Winged helix-like DNA-binding domain superfamily/Winged helix DNA-binding domain"/>
    <property type="match status" value="1"/>
</dbReference>
<dbReference type="Pfam" id="PF04542">
    <property type="entry name" value="Sigma70_r2"/>
    <property type="match status" value="1"/>
</dbReference>
<feature type="domain" description="RNA polymerase sigma factor 70 region 4 type 2" evidence="8">
    <location>
        <begin position="140"/>
        <end position="185"/>
    </location>
</feature>
<name>A0A6J6N3Y3_9ZZZZ</name>
<dbReference type="SUPFAM" id="SSF88659">
    <property type="entry name" value="Sigma3 and sigma4 domains of RNA polymerase sigma factors"/>
    <property type="match status" value="1"/>
</dbReference>
<evidence type="ECO:0000256" key="6">
    <source>
        <dbReference type="SAM" id="MobiDB-lite"/>
    </source>
</evidence>
<keyword evidence="5" id="KW-0804">Transcription</keyword>
<protein>
    <submittedName>
        <fullName evidence="9">Unannotated protein</fullName>
    </submittedName>
</protein>
<dbReference type="InterPro" id="IPR013249">
    <property type="entry name" value="RNA_pol_sigma70_r4_t2"/>
</dbReference>
<dbReference type="InterPro" id="IPR013324">
    <property type="entry name" value="RNA_pol_sigma_r3/r4-like"/>
</dbReference>
<feature type="domain" description="RNA polymerase sigma-70 region 2" evidence="7">
    <location>
        <begin position="38"/>
        <end position="105"/>
    </location>
</feature>
<feature type="region of interest" description="Disordered" evidence="6">
    <location>
        <begin position="1"/>
        <end position="25"/>
    </location>
</feature>
<dbReference type="AlphaFoldDB" id="A0A6J6N3Y3"/>
<evidence type="ECO:0000259" key="8">
    <source>
        <dbReference type="Pfam" id="PF08281"/>
    </source>
</evidence>
<dbReference type="InterPro" id="IPR013325">
    <property type="entry name" value="RNA_pol_sigma_r2"/>
</dbReference>
<dbReference type="PANTHER" id="PTHR43133">
    <property type="entry name" value="RNA POLYMERASE ECF-TYPE SIGMA FACTO"/>
    <property type="match status" value="1"/>
</dbReference>
<dbReference type="PANTHER" id="PTHR43133:SF8">
    <property type="entry name" value="RNA POLYMERASE SIGMA FACTOR HI_1459-RELATED"/>
    <property type="match status" value="1"/>
</dbReference>
<keyword evidence="4" id="KW-0238">DNA-binding</keyword>
<evidence type="ECO:0000256" key="1">
    <source>
        <dbReference type="ARBA" id="ARBA00010641"/>
    </source>
</evidence>
<keyword evidence="2" id="KW-0805">Transcription regulation</keyword>
<dbReference type="SUPFAM" id="SSF88946">
    <property type="entry name" value="Sigma2 domain of RNA polymerase sigma factors"/>
    <property type="match status" value="1"/>
</dbReference>
<dbReference type="GO" id="GO:0016987">
    <property type="term" value="F:sigma factor activity"/>
    <property type="evidence" value="ECO:0007669"/>
    <property type="project" value="UniProtKB-KW"/>
</dbReference>
<evidence type="ECO:0000259" key="7">
    <source>
        <dbReference type="Pfam" id="PF04542"/>
    </source>
</evidence>
<sequence>MWRPAGIEPEVTADPAASPDDSSLRAAQRGEAAGLSALFRTYQPRLLRYLRAREPRLADDLASETWLAVAQRLGTFEGNTSEFAAWLFTIARLRMVDARRTATRRRTDPTADIDDTTTASTEQVAIDKLSAQDAVNLITSALTDDQAEVILLRTLGDLSVDQVAELLGHDAGWVRVTQHRATRRLAERYSEKLL</sequence>